<proteinExistence type="predicted"/>
<keyword evidence="1" id="KW-0472">Membrane</keyword>
<dbReference type="OrthoDB" id="2692225at2"/>
<keyword evidence="1" id="KW-1133">Transmembrane helix</keyword>
<dbReference type="InterPro" id="IPR010001">
    <property type="entry name" value="BofA"/>
</dbReference>
<dbReference type="NCBIfam" id="TIGR02862">
    <property type="entry name" value="spore_BofA"/>
    <property type="match status" value="1"/>
</dbReference>
<dbReference type="RefSeq" id="WP_143850695.1">
    <property type="nucleotide sequence ID" value="NZ_VLXZ01000023.1"/>
</dbReference>
<comment type="caution">
    <text evidence="2">The sequence shown here is derived from an EMBL/GenBank/DDBJ whole genome shotgun (WGS) entry which is preliminary data.</text>
</comment>
<gene>
    <name evidence="2" type="primary">bofA</name>
    <name evidence="2" type="ORF">FN960_20285</name>
</gene>
<dbReference type="Pfam" id="PF07441">
    <property type="entry name" value="BofA"/>
    <property type="match status" value="1"/>
</dbReference>
<evidence type="ECO:0000313" key="2">
    <source>
        <dbReference type="EMBL" id="TSB44646.1"/>
    </source>
</evidence>
<dbReference type="Proteomes" id="UP000318521">
    <property type="component" value="Unassembled WGS sequence"/>
</dbReference>
<dbReference type="AlphaFoldDB" id="A0A553ZTK9"/>
<evidence type="ECO:0000313" key="3">
    <source>
        <dbReference type="Proteomes" id="UP000318521"/>
    </source>
</evidence>
<dbReference type="EMBL" id="VLXZ01000023">
    <property type="protein sequence ID" value="TSB44646.1"/>
    <property type="molecule type" value="Genomic_DNA"/>
</dbReference>
<evidence type="ECO:0000256" key="1">
    <source>
        <dbReference type="SAM" id="Phobius"/>
    </source>
</evidence>
<accession>A0A553ZTK9</accession>
<name>A0A553ZTK9_9BACI</name>
<keyword evidence="3" id="KW-1185">Reference proteome</keyword>
<sequence>MDPLILFTLLGAAVVLLLTVGAPMRPIRLLGNLSVKLVVGILLLFLVNASGSWTGLHIPINPVTASVTGILGVPGLVLLVAVKQFLL</sequence>
<reference evidence="2 3" key="1">
    <citation type="submission" date="2019-07" db="EMBL/GenBank/DDBJ databases">
        <authorList>
            <person name="Park Y.J."/>
            <person name="Jeong S.E."/>
            <person name="Jung H.S."/>
        </authorList>
    </citation>
    <scope>NUCLEOTIDE SEQUENCE [LARGE SCALE GENOMIC DNA]</scope>
    <source>
        <strain evidence="3">P16(2019)</strain>
    </source>
</reference>
<feature type="transmembrane region" description="Helical" evidence="1">
    <location>
        <begin position="37"/>
        <end position="56"/>
    </location>
</feature>
<feature type="transmembrane region" description="Helical" evidence="1">
    <location>
        <begin position="63"/>
        <end position="82"/>
    </location>
</feature>
<organism evidence="2 3">
    <name type="scientific">Alkalicoccobacillus porphyridii</name>
    <dbReference type="NCBI Taxonomy" id="2597270"/>
    <lineage>
        <taxon>Bacteria</taxon>
        <taxon>Bacillati</taxon>
        <taxon>Bacillota</taxon>
        <taxon>Bacilli</taxon>
        <taxon>Bacillales</taxon>
        <taxon>Bacillaceae</taxon>
        <taxon>Alkalicoccobacillus</taxon>
    </lineage>
</organism>
<protein>
    <submittedName>
        <fullName evidence="2">Pro-sigmaK processing inhibitor BofA</fullName>
    </submittedName>
</protein>
<keyword evidence="1" id="KW-0812">Transmembrane</keyword>